<evidence type="ECO:0000313" key="6">
    <source>
        <dbReference type="Proteomes" id="UP000680588"/>
    </source>
</evidence>
<name>A0A975S7K3_9MICC</name>
<evidence type="ECO:0000259" key="4">
    <source>
        <dbReference type="PROSITE" id="PS50977"/>
    </source>
</evidence>
<dbReference type="InterPro" id="IPR001647">
    <property type="entry name" value="HTH_TetR"/>
</dbReference>
<dbReference type="RefSeq" id="WP_104055358.1">
    <property type="nucleotide sequence ID" value="NZ_CP076456.1"/>
</dbReference>
<evidence type="ECO:0000256" key="3">
    <source>
        <dbReference type="SAM" id="MobiDB-lite"/>
    </source>
</evidence>
<dbReference type="GO" id="GO:0000976">
    <property type="term" value="F:transcription cis-regulatory region binding"/>
    <property type="evidence" value="ECO:0007669"/>
    <property type="project" value="TreeGrafter"/>
</dbReference>
<dbReference type="KEGG" id="asun:KG104_05920"/>
<dbReference type="EMBL" id="CP076456">
    <property type="protein sequence ID" value="QWQ37289.1"/>
    <property type="molecule type" value="Genomic_DNA"/>
</dbReference>
<protein>
    <submittedName>
        <fullName evidence="5">TetR/AcrR family transcriptional regulator</fullName>
    </submittedName>
</protein>
<dbReference type="InterPro" id="IPR009057">
    <property type="entry name" value="Homeodomain-like_sf"/>
</dbReference>
<keyword evidence="1 2" id="KW-0238">DNA-binding</keyword>
<dbReference type="PANTHER" id="PTHR30055">
    <property type="entry name" value="HTH-TYPE TRANSCRIPTIONAL REGULATOR RUTR"/>
    <property type="match status" value="1"/>
</dbReference>
<dbReference type="Proteomes" id="UP000680588">
    <property type="component" value="Chromosome"/>
</dbReference>
<dbReference type="Gene3D" id="1.10.357.10">
    <property type="entry name" value="Tetracycline Repressor, domain 2"/>
    <property type="match status" value="1"/>
</dbReference>
<proteinExistence type="predicted"/>
<dbReference type="PANTHER" id="PTHR30055:SF237">
    <property type="entry name" value="TRANSCRIPTIONAL REPRESSOR MCE3R"/>
    <property type="match status" value="1"/>
</dbReference>
<accession>A0A975S7K3</accession>
<organism evidence="5 6">
    <name type="scientific">Arthrobacter sunyaminii</name>
    <dbReference type="NCBI Taxonomy" id="2816859"/>
    <lineage>
        <taxon>Bacteria</taxon>
        <taxon>Bacillati</taxon>
        <taxon>Actinomycetota</taxon>
        <taxon>Actinomycetes</taxon>
        <taxon>Micrococcales</taxon>
        <taxon>Micrococcaceae</taxon>
        <taxon>Arthrobacter</taxon>
    </lineage>
</organism>
<dbReference type="Pfam" id="PF00440">
    <property type="entry name" value="TetR_N"/>
    <property type="match status" value="1"/>
</dbReference>
<evidence type="ECO:0000256" key="2">
    <source>
        <dbReference type="PROSITE-ProRule" id="PRU00335"/>
    </source>
</evidence>
<dbReference type="AlphaFoldDB" id="A0A975S7K3"/>
<dbReference type="SUPFAM" id="SSF46689">
    <property type="entry name" value="Homeodomain-like"/>
    <property type="match status" value="1"/>
</dbReference>
<dbReference type="Gene3D" id="1.10.10.60">
    <property type="entry name" value="Homeodomain-like"/>
    <property type="match status" value="1"/>
</dbReference>
<dbReference type="PROSITE" id="PS01081">
    <property type="entry name" value="HTH_TETR_1"/>
    <property type="match status" value="1"/>
</dbReference>
<evidence type="ECO:0000256" key="1">
    <source>
        <dbReference type="ARBA" id="ARBA00023125"/>
    </source>
</evidence>
<keyword evidence="6" id="KW-1185">Reference proteome</keyword>
<feature type="DNA-binding region" description="H-T-H motif" evidence="2">
    <location>
        <begin position="56"/>
        <end position="75"/>
    </location>
</feature>
<dbReference type="GO" id="GO:0003700">
    <property type="term" value="F:DNA-binding transcription factor activity"/>
    <property type="evidence" value="ECO:0007669"/>
    <property type="project" value="TreeGrafter"/>
</dbReference>
<reference evidence="5" key="1">
    <citation type="submission" date="2021-06" db="EMBL/GenBank/DDBJ databases">
        <title>Novel species in genus Arthrobacter.</title>
        <authorList>
            <person name="Zhang G."/>
        </authorList>
    </citation>
    <scope>NUCLEOTIDE SEQUENCE</scope>
    <source>
        <strain evidence="5">Zg-ZUI122</strain>
    </source>
</reference>
<dbReference type="InterPro" id="IPR050109">
    <property type="entry name" value="HTH-type_TetR-like_transc_reg"/>
</dbReference>
<evidence type="ECO:0000313" key="5">
    <source>
        <dbReference type="EMBL" id="QWQ37289.1"/>
    </source>
</evidence>
<dbReference type="PROSITE" id="PS50977">
    <property type="entry name" value="HTH_TETR_2"/>
    <property type="match status" value="1"/>
</dbReference>
<gene>
    <name evidence="5" type="ORF">KG104_05920</name>
</gene>
<dbReference type="InterPro" id="IPR023772">
    <property type="entry name" value="DNA-bd_HTH_TetR-type_CS"/>
</dbReference>
<feature type="region of interest" description="Disordered" evidence="3">
    <location>
        <begin position="1"/>
        <end position="28"/>
    </location>
</feature>
<dbReference type="Pfam" id="PF17932">
    <property type="entry name" value="TetR_C_24"/>
    <property type="match status" value="1"/>
</dbReference>
<sequence>MNAAKEGTTPAAPSKHGKPVSAARTTGRSLAKASRRAAMLEAAASLFAERGYNGVSIEELGAAAGVSGPAVYRHFSGKPAVLSALLVGVSEDLLEGGKAVMAESATAEAALRGLVEFQVDFALRQANVIRVQDRDLNSLPAEDERTVRSLQRQYVEVWVDALSALHPDCGLPLLRHRAQAVFGLINSTSHTLHDKMKPRETLRLRSLLETMAWAALNA</sequence>
<dbReference type="PRINTS" id="PR00455">
    <property type="entry name" value="HTHTETR"/>
</dbReference>
<feature type="domain" description="HTH tetR-type" evidence="4">
    <location>
        <begin position="33"/>
        <end position="93"/>
    </location>
</feature>
<dbReference type="InterPro" id="IPR041490">
    <property type="entry name" value="KstR2_TetR_C"/>
</dbReference>